<evidence type="ECO:0000313" key="11">
    <source>
        <dbReference type="Proteomes" id="UP000887567"/>
    </source>
</evidence>
<keyword evidence="4" id="KW-0521">NADP</keyword>
<keyword evidence="2 8" id="KW-0547">Nucleotide-binding</keyword>
<dbReference type="HAMAP" id="MF_01965">
    <property type="entry name" value="NADHX_dehydratase"/>
    <property type="match status" value="1"/>
</dbReference>
<organism evidence="10 11">
    <name type="scientific">Exaiptasia diaphana</name>
    <name type="common">Tropical sea anemone</name>
    <name type="synonym">Aiptasia pulchella</name>
    <dbReference type="NCBI Taxonomy" id="2652724"/>
    <lineage>
        <taxon>Eukaryota</taxon>
        <taxon>Metazoa</taxon>
        <taxon>Cnidaria</taxon>
        <taxon>Anthozoa</taxon>
        <taxon>Hexacorallia</taxon>
        <taxon>Actiniaria</taxon>
        <taxon>Aiptasiidae</taxon>
        <taxon>Exaiptasia</taxon>
    </lineage>
</organism>
<evidence type="ECO:0000256" key="5">
    <source>
        <dbReference type="ARBA" id="ARBA00023027"/>
    </source>
</evidence>
<feature type="domain" description="YjeF C-terminal" evidence="9">
    <location>
        <begin position="1"/>
        <end position="269"/>
    </location>
</feature>
<dbReference type="Proteomes" id="UP000887567">
    <property type="component" value="Unplaced"/>
</dbReference>
<evidence type="ECO:0000256" key="3">
    <source>
        <dbReference type="ARBA" id="ARBA00022840"/>
    </source>
</evidence>
<reference evidence="10" key="1">
    <citation type="submission" date="2022-11" db="UniProtKB">
        <authorList>
            <consortium name="EnsemblMetazoa"/>
        </authorList>
    </citation>
    <scope>IDENTIFICATION</scope>
</reference>
<keyword evidence="11" id="KW-1185">Reference proteome</keyword>
<comment type="similarity">
    <text evidence="8">Belongs to the NnrD/CARKD family.</text>
</comment>
<keyword evidence="5 8" id="KW-0520">NAD</keyword>
<dbReference type="PANTHER" id="PTHR12592:SF0">
    <property type="entry name" value="ATP-DEPENDENT (S)-NAD(P)H-HYDRATE DEHYDRATASE"/>
    <property type="match status" value="1"/>
</dbReference>
<dbReference type="GeneID" id="110233995"/>
<comment type="catalytic activity">
    <reaction evidence="8">
        <text>(6S)-NADHX + ATP = ADP + phosphate + NADH + H(+)</text>
        <dbReference type="Rhea" id="RHEA:19017"/>
        <dbReference type="ChEBI" id="CHEBI:15378"/>
        <dbReference type="ChEBI" id="CHEBI:30616"/>
        <dbReference type="ChEBI" id="CHEBI:43474"/>
        <dbReference type="ChEBI" id="CHEBI:57945"/>
        <dbReference type="ChEBI" id="CHEBI:64074"/>
        <dbReference type="ChEBI" id="CHEBI:456216"/>
        <dbReference type="EC" id="4.2.1.93"/>
    </reaction>
</comment>
<comment type="catalytic activity">
    <reaction evidence="7 8">
        <text>(6S)-NADPHX + ATP = ADP + phosphate + NADPH + H(+)</text>
        <dbReference type="Rhea" id="RHEA:32231"/>
        <dbReference type="ChEBI" id="CHEBI:15378"/>
        <dbReference type="ChEBI" id="CHEBI:30616"/>
        <dbReference type="ChEBI" id="CHEBI:43474"/>
        <dbReference type="ChEBI" id="CHEBI:57783"/>
        <dbReference type="ChEBI" id="CHEBI:64076"/>
        <dbReference type="ChEBI" id="CHEBI:456216"/>
        <dbReference type="EC" id="4.2.1.93"/>
    </reaction>
</comment>
<evidence type="ECO:0000256" key="1">
    <source>
        <dbReference type="ARBA" id="ARBA00022553"/>
    </source>
</evidence>
<sequence>MFRYTGAPYFAAISALKTGADLSHVFCPADAATVIKSYSPELIVHPLLDRKHAVNEVSEWLTRLHSLVVGPGLGRNPAIIDNAKALIEKARKQGKHLVIDADGLFIVTTYPDLIRNYTRVILTPNAVEFARLYSAVMGQSSEQGGDLQTQVVNLSKTLGHVTICRKGQVDIISDGRTVVLGATPGSNRRCGGQGDLLAGSMGTFVYWAHYSLEKSRNEDKISDYSSTIIAAYAASTLTRTCSNLAFPKHGRSMTTTDMIDEIHFAFEKLFGSP</sequence>
<dbReference type="GO" id="GO:0110051">
    <property type="term" value="P:metabolite repair"/>
    <property type="evidence" value="ECO:0007669"/>
    <property type="project" value="TreeGrafter"/>
</dbReference>
<comment type="function">
    <text evidence="8">Catalyzes the dehydration of the S-form of NAD(P)HX at the expense of ATP, which is converted to ADP. Together with NAD(P)HX epimerase, which catalyzes the epimerization of the S- and R-forms, the enzyme allows the repair of both epimers of NAD(P)HX, a damaged form of NAD(P)H that is a result of enzymatic or heat-dependent hydration.</text>
</comment>
<name>A0A913YFQ6_EXADI</name>
<dbReference type="SUPFAM" id="SSF53613">
    <property type="entry name" value="Ribokinase-like"/>
    <property type="match status" value="1"/>
</dbReference>
<dbReference type="FunFam" id="3.40.1190.20:FF:000023">
    <property type="entry name" value="ATP-dependent (S)-NAD(P)H-hydrate dehydratase"/>
    <property type="match status" value="1"/>
</dbReference>
<feature type="binding site" evidence="8">
    <location>
        <position position="72"/>
    </location>
    <ligand>
        <name>(6S)-NADPHX</name>
        <dbReference type="ChEBI" id="CHEBI:64076"/>
    </ligand>
</feature>
<dbReference type="EnsemblMetazoa" id="XM_028657561.1">
    <property type="protein sequence ID" value="XP_028513362.1"/>
    <property type="gene ID" value="LOC110233995"/>
</dbReference>
<keyword evidence="1 8" id="KW-0597">Phosphoprotein</keyword>
<dbReference type="GO" id="GO:0046496">
    <property type="term" value="P:nicotinamide nucleotide metabolic process"/>
    <property type="evidence" value="ECO:0007669"/>
    <property type="project" value="UniProtKB-UniRule"/>
</dbReference>
<dbReference type="AlphaFoldDB" id="A0A913YFQ6"/>
<dbReference type="Pfam" id="PF01256">
    <property type="entry name" value="Carb_kinase"/>
    <property type="match status" value="1"/>
</dbReference>
<dbReference type="OrthoDB" id="8110916at2759"/>
<feature type="binding site" evidence="8">
    <location>
        <begin position="166"/>
        <end position="170"/>
    </location>
    <ligand>
        <name>ATP</name>
        <dbReference type="ChEBI" id="CHEBI:30616"/>
    </ligand>
</feature>
<evidence type="ECO:0000313" key="10">
    <source>
        <dbReference type="EnsemblMetazoa" id="XP_028513362.1"/>
    </source>
</evidence>
<feature type="binding site" evidence="8">
    <location>
        <position position="195"/>
    </location>
    <ligand>
        <name>(6S)-NADPHX</name>
        <dbReference type="ChEBI" id="CHEBI:64076"/>
    </ligand>
</feature>
<dbReference type="InterPro" id="IPR000631">
    <property type="entry name" value="CARKD"/>
</dbReference>
<evidence type="ECO:0000259" key="9">
    <source>
        <dbReference type="PROSITE" id="PS51383"/>
    </source>
</evidence>
<feature type="binding site" evidence="8">
    <location>
        <begin position="185"/>
        <end position="194"/>
    </location>
    <ligand>
        <name>ATP</name>
        <dbReference type="ChEBI" id="CHEBI:30616"/>
    </ligand>
</feature>
<evidence type="ECO:0000256" key="4">
    <source>
        <dbReference type="ARBA" id="ARBA00022857"/>
    </source>
</evidence>
<accession>A0A913YFQ6</accession>
<dbReference type="PROSITE" id="PS51383">
    <property type="entry name" value="YJEF_C_3"/>
    <property type="match status" value="1"/>
</dbReference>
<keyword evidence="6 8" id="KW-0456">Lyase</keyword>
<keyword evidence="3 8" id="KW-0067">ATP-binding</keyword>
<dbReference type="GO" id="GO:0005524">
    <property type="term" value="F:ATP binding"/>
    <property type="evidence" value="ECO:0007669"/>
    <property type="project" value="UniProtKB-KW"/>
</dbReference>
<dbReference type="RefSeq" id="XP_028513362.1">
    <property type="nucleotide sequence ID" value="XM_028657561.1"/>
</dbReference>
<evidence type="ECO:0000256" key="2">
    <source>
        <dbReference type="ARBA" id="ARBA00022741"/>
    </source>
</evidence>
<evidence type="ECO:0000256" key="8">
    <source>
        <dbReference type="HAMAP-Rule" id="MF_03157"/>
    </source>
</evidence>
<dbReference type="NCBIfam" id="TIGR00196">
    <property type="entry name" value="yjeF_cterm"/>
    <property type="match status" value="1"/>
</dbReference>
<dbReference type="PANTHER" id="PTHR12592">
    <property type="entry name" value="ATP-DEPENDENT (S)-NAD(P)H-HYDRATE DEHYDRATASE FAMILY MEMBER"/>
    <property type="match status" value="1"/>
</dbReference>
<evidence type="ECO:0000256" key="7">
    <source>
        <dbReference type="ARBA" id="ARBA00047472"/>
    </source>
</evidence>
<comment type="cofactor">
    <cofactor evidence="8">
        <name>Mg(2+)</name>
        <dbReference type="ChEBI" id="CHEBI:18420"/>
    </cofactor>
</comment>
<dbReference type="Gene3D" id="3.40.1190.20">
    <property type="match status" value="1"/>
</dbReference>
<evidence type="ECO:0000256" key="6">
    <source>
        <dbReference type="ARBA" id="ARBA00023239"/>
    </source>
</evidence>
<protein>
    <recommendedName>
        <fullName evidence="8">ATP-dependent (S)-NAD(P)H-hydrate dehydratase</fullName>
        <ecNumber evidence="8">4.2.1.93</ecNumber>
    </recommendedName>
    <alternativeName>
        <fullName evidence="8">ATP-dependent NAD(P)HX dehydratase</fullName>
    </alternativeName>
</protein>
<feature type="binding site" evidence="8">
    <location>
        <begin position="125"/>
        <end position="131"/>
    </location>
    <ligand>
        <name>(6S)-NADPHX</name>
        <dbReference type="ChEBI" id="CHEBI:64076"/>
    </ligand>
</feature>
<dbReference type="EC" id="4.2.1.93" evidence="8"/>
<dbReference type="GO" id="GO:0047453">
    <property type="term" value="F:ATP-dependent NAD(P)H-hydrate dehydratase activity"/>
    <property type="evidence" value="ECO:0007669"/>
    <property type="project" value="UniProtKB-UniRule"/>
</dbReference>
<proteinExistence type="inferred from homology"/>
<dbReference type="CDD" id="cd01171">
    <property type="entry name" value="YXKO-related"/>
    <property type="match status" value="1"/>
</dbReference>
<dbReference type="InterPro" id="IPR029056">
    <property type="entry name" value="Ribokinase-like"/>
</dbReference>